<evidence type="ECO:0000313" key="1">
    <source>
        <dbReference type="EMBL" id="SKA75284.1"/>
    </source>
</evidence>
<evidence type="ECO:0000313" key="2">
    <source>
        <dbReference type="Proteomes" id="UP000190286"/>
    </source>
</evidence>
<dbReference type="STRING" id="745368.SAMN02745178_00395"/>
<name>A0A1T4WD91_9FIRM</name>
<reference evidence="1 2" key="1">
    <citation type="submission" date="2017-02" db="EMBL/GenBank/DDBJ databases">
        <authorList>
            <person name="Peterson S.W."/>
        </authorList>
    </citation>
    <scope>NUCLEOTIDE SEQUENCE [LARGE SCALE GENOMIC DNA]</scope>
    <source>
        <strain evidence="1 2">ATCC 27749</strain>
    </source>
</reference>
<dbReference type="Proteomes" id="UP000190286">
    <property type="component" value="Unassembled WGS sequence"/>
</dbReference>
<keyword evidence="2" id="KW-1185">Reference proteome</keyword>
<sequence>MEKKKIVIPTLTFNGDYFKCPKCGWIYPGPLRVLGNVAHGTPCQQCGNSTLERIQ</sequence>
<protein>
    <submittedName>
        <fullName evidence="1">Uncharacterized protein</fullName>
    </submittedName>
</protein>
<gene>
    <name evidence="1" type="ORF">SAMN02745178_00395</name>
</gene>
<dbReference type="RefSeq" id="WP_159446958.1">
    <property type="nucleotide sequence ID" value="NZ_DBEZRS010000003.1"/>
</dbReference>
<dbReference type="EMBL" id="FUYF01000002">
    <property type="protein sequence ID" value="SKA75284.1"/>
    <property type="molecule type" value="Genomic_DNA"/>
</dbReference>
<accession>A0A1T4WD91</accession>
<dbReference type="GeneID" id="93339388"/>
<organism evidence="1 2">
    <name type="scientific">Gemmiger formicilis</name>
    <dbReference type="NCBI Taxonomy" id="745368"/>
    <lineage>
        <taxon>Bacteria</taxon>
        <taxon>Bacillati</taxon>
        <taxon>Bacillota</taxon>
        <taxon>Clostridia</taxon>
        <taxon>Eubacteriales</taxon>
        <taxon>Gemmiger</taxon>
    </lineage>
</organism>
<dbReference type="AlphaFoldDB" id="A0A1T4WD91"/>
<proteinExistence type="predicted"/>